<evidence type="ECO:0000313" key="4">
    <source>
        <dbReference type="EMBL" id="QFR42700.1"/>
    </source>
</evidence>
<dbReference type="RefSeq" id="WP_152298766.1">
    <property type="nucleotide sequence ID" value="NZ_CP041166.1"/>
</dbReference>
<dbReference type="InterPro" id="IPR008207">
    <property type="entry name" value="Sig_transdc_His_kin_Hpt_dom"/>
</dbReference>
<keyword evidence="5" id="KW-1185">Reference proteome</keyword>
<feature type="region of interest" description="Disordered" evidence="2">
    <location>
        <begin position="142"/>
        <end position="179"/>
    </location>
</feature>
<dbReference type="InterPro" id="IPR036641">
    <property type="entry name" value="HPT_dom_sf"/>
</dbReference>
<feature type="compositionally biased region" description="Basic and acidic residues" evidence="2">
    <location>
        <begin position="161"/>
        <end position="179"/>
    </location>
</feature>
<dbReference type="SUPFAM" id="SSF47226">
    <property type="entry name" value="Histidine-containing phosphotransfer domain, HPT domain"/>
    <property type="match status" value="2"/>
</dbReference>
<dbReference type="PROSITE" id="PS50894">
    <property type="entry name" value="HPT"/>
    <property type="match status" value="1"/>
</dbReference>
<accession>A0AAJ4DM53</accession>
<dbReference type="EMBL" id="CP041166">
    <property type="protein sequence ID" value="QFR42700.1"/>
    <property type="molecule type" value="Genomic_DNA"/>
</dbReference>
<keyword evidence="1" id="KW-0597">Phosphoprotein</keyword>
<feature type="domain" description="HPt" evidence="3">
    <location>
        <begin position="212"/>
        <end position="309"/>
    </location>
</feature>
<protein>
    <submittedName>
        <fullName evidence="4">Hpt domain-containing protein</fullName>
    </submittedName>
</protein>
<dbReference type="Proteomes" id="UP000326061">
    <property type="component" value="Chromosome"/>
</dbReference>
<reference evidence="5" key="1">
    <citation type="submission" date="2019-06" db="EMBL/GenBank/DDBJ databases">
        <title>Sulfurimonas gotlandica sp. nov., a chemoautotrophic and psychrotolerant epsilonproteobacterium isolated from a pelagic redoxcline, and an emended description of the genus Sulfurimonas.</title>
        <authorList>
            <person name="Wang S."/>
            <person name="Jiang L."/>
            <person name="Shao Z."/>
        </authorList>
    </citation>
    <scope>NUCLEOTIDE SEQUENCE [LARGE SCALE GENOMIC DNA]</scope>
    <source>
        <strain evidence="5">1-1N</strain>
    </source>
</reference>
<name>A0AAJ4DM53_9BACT</name>
<dbReference type="Gene3D" id="1.20.120.160">
    <property type="entry name" value="HPT domain"/>
    <property type="match status" value="1"/>
</dbReference>
<dbReference type="GO" id="GO:0000160">
    <property type="term" value="P:phosphorelay signal transduction system"/>
    <property type="evidence" value="ECO:0007669"/>
    <property type="project" value="InterPro"/>
</dbReference>
<evidence type="ECO:0000259" key="3">
    <source>
        <dbReference type="PROSITE" id="PS50894"/>
    </source>
</evidence>
<organism evidence="4 5">
    <name type="scientific">Sulfurimonas xiamenensis</name>
    <dbReference type="NCBI Taxonomy" id="2590021"/>
    <lineage>
        <taxon>Bacteria</taxon>
        <taxon>Pseudomonadati</taxon>
        <taxon>Campylobacterota</taxon>
        <taxon>Epsilonproteobacteria</taxon>
        <taxon>Campylobacterales</taxon>
        <taxon>Sulfurimonadaceae</taxon>
        <taxon>Sulfurimonas</taxon>
    </lineage>
</organism>
<proteinExistence type="predicted"/>
<evidence type="ECO:0000256" key="1">
    <source>
        <dbReference type="PROSITE-ProRule" id="PRU00110"/>
    </source>
</evidence>
<dbReference type="KEGG" id="suln:FJR47_01720"/>
<dbReference type="GO" id="GO:0004672">
    <property type="term" value="F:protein kinase activity"/>
    <property type="evidence" value="ECO:0007669"/>
    <property type="project" value="UniProtKB-ARBA"/>
</dbReference>
<feature type="modified residue" description="Phosphohistidine" evidence="1">
    <location>
        <position position="251"/>
    </location>
</feature>
<dbReference type="AlphaFoldDB" id="A0AAJ4DM53"/>
<feature type="compositionally biased region" description="Basic and acidic residues" evidence="2">
    <location>
        <begin position="142"/>
        <end position="152"/>
    </location>
</feature>
<sequence length="498" mass="57269">MLIYNHKKEFWGIDEDDLKALGLSSIEELQDQAADFADLFVKKPGFIHNFKHMHWIDYITCNNIDSKVILRIKDKNYAAHIKIKTIYLIDNPSKKAYGVNLRKIKLLSDAQDEKISTPMMQKPATRENFQSSELYDRAIIPKDAPAKNDKNSSETTITAKQDLHKDSTNKIKEEDNESVHKQLVNVEQKEEKNSFAEYVYNPQIASEELGLPIDLIEEFIQDFIAQAESFKNDLYEAANTQDLNHLRVLSHKLKGVAANLRIENALNTLITINTSNDDNEIKTNLEKFYKIIDKLSHKEEPAEEKPTEKAKLDNDDTIILSFKEDVKNEDLSNLQINDSQVPDFIEITELADDEFLKPKITINQDKIADEDLSIFDNYDYIFQEKLPKKSSDTVFNYDKKQIADDIGLDIKSFNELFKDYLNEMKKLSNHMFESIQKSDINGCKSAVLKIKGMSQNMRVPNFDQDLSVIMNANDIDTIDKAGKNIIATLNKILDIENK</sequence>
<evidence type="ECO:0000256" key="2">
    <source>
        <dbReference type="SAM" id="MobiDB-lite"/>
    </source>
</evidence>
<gene>
    <name evidence="4" type="ORF">FJR47_01720</name>
</gene>
<evidence type="ECO:0000313" key="5">
    <source>
        <dbReference type="Proteomes" id="UP000326061"/>
    </source>
</evidence>